<sequence length="370" mass="42303">MNFYVSQSFRYEDNLYRLSDGAEAPRGTRHDTISTSGVGLRFDQEYSRQRLRAEVGLTSSRYMEHSDLDHDSPDVRLYWDWQVGNRWSGLVSHMYRESMTGFDEVRGSELNINTYVRSAATADFWWHPRWATGVGFARTKSRFDEENSRIGDFDANTVDFNLTYRPPTENRVVLTVRETTGRYPNRAAEAGSIRDYEQQEVRLGSEWQLTGATRVSGFIGRTRLEYRFAPNRDFVGTTGRLGIDWKATAKTSVSLSVRREVGAQQDVAANYAITEAVVLAPKWALTDKMILGAGLEWRRRDYGGDPQLQTSNIVASRDADSSHRYGLSLEYKPLRALTFLLTLQKQKRNASEVLNRYEASSAALSMRFLF</sequence>
<reference evidence="1 2" key="1">
    <citation type="submission" date="2019-03" db="EMBL/GenBank/DDBJ databases">
        <title>Genomic Encyclopedia of Type Strains, Phase IV (KMG-IV): sequencing the most valuable type-strain genomes for metagenomic binning, comparative biology and taxonomic classification.</title>
        <authorList>
            <person name="Goeker M."/>
        </authorList>
    </citation>
    <scope>NUCLEOTIDE SEQUENCE [LARGE SCALE GENOMIC DNA]</scope>
    <source>
        <strain evidence="1 2">DSM 12121</strain>
    </source>
</reference>
<protein>
    <submittedName>
        <fullName evidence="1">Exopolysaccharide biosynthesis operon protein EpsL</fullName>
    </submittedName>
</protein>
<dbReference type="InterPro" id="IPR017465">
    <property type="entry name" value="EpsL_proteobac"/>
</dbReference>
<organism evidence="1 2">
    <name type="scientific">Azoarcus indigens</name>
    <dbReference type="NCBI Taxonomy" id="29545"/>
    <lineage>
        <taxon>Bacteria</taxon>
        <taxon>Pseudomonadati</taxon>
        <taxon>Pseudomonadota</taxon>
        <taxon>Betaproteobacteria</taxon>
        <taxon>Rhodocyclales</taxon>
        <taxon>Zoogloeaceae</taxon>
        <taxon>Azoarcus</taxon>
    </lineage>
</organism>
<dbReference type="InterPro" id="IPR018759">
    <property type="entry name" value="BBP2_2"/>
</dbReference>
<evidence type="ECO:0000313" key="2">
    <source>
        <dbReference type="Proteomes" id="UP000295129"/>
    </source>
</evidence>
<keyword evidence="2" id="KW-1185">Reference proteome</keyword>
<evidence type="ECO:0000313" key="1">
    <source>
        <dbReference type="EMBL" id="TDN44169.1"/>
    </source>
</evidence>
<dbReference type="Proteomes" id="UP000295129">
    <property type="component" value="Unassembled WGS sequence"/>
</dbReference>
<accession>A0A4R6DJ42</accession>
<dbReference type="NCBIfam" id="TIGR03014">
    <property type="entry name" value="EpsL"/>
    <property type="match status" value="1"/>
</dbReference>
<comment type="caution">
    <text evidence="1">The sequence shown here is derived from an EMBL/GenBank/DDBJ whole genome shotgun (WGS) entry which is preliminary data.</text>
</comment>
<dbReference type="EMBL" id="SNVV01000035">
    <property type="protein sequence ID" value="TDN44169.1"/>
    <property type="molecule type" value="Genomic_DNA"/>
</dbReference>
<dbReference type="AlphaFoldDB" id="A0A4R6DJ42"/>
<name>A0A4R6DJ42_9RHOO</name>
<gene>
    <name evidence="1" type="ORF">C7389_13522</name>
</gene>
<proteinExistence type="predicted"/>
<dbReference type="Pfam" id="PF10082">
    <property type="entry name" value="BBP2_2"/>
    <property type="match status" value="1"/>
</dbReference>